<organism evidence="2 3">
    <name type="scientific">Cupriavidus nantongensis</name>
    <dbReference type="NCBI Taxonomy" id="1796606"/>
    <lineage>
        <taxon>Bacteria</taxon>
        <taxon>Pseudomonadati</taxon>
        <taxon>Pseudomonadota</taxon>
        <taxon>Betaproteobacteria</taxon>
        <taxon>Burkholderiales</taxon>
        <taxon>Burkholderiaceae</taxon>
        <taxon>Cupriavidus</taxon>
    </lineage>
</organism>
<dbReference type="InterPro" id="IPR008173">
    <property type="entry name" value="Adenylyl_cyclase_CyaB"/>
</dbReference>
<dbReference type="OrthoDB" id="271656at2"/>
<reference evidence="2 3" key="1">
    <citation type="submission" date="2016-03" db="EMBL/GenBank/DDBJ databases">
        <title>Complete genome sequence of a novel chlorpyrifos degrading bacterium, Cupriavidus nantongensis sp. X1.</title>
        <authorList>
            <person name="Fang L."/>
        </authorList>
    </citation>
    <scope>NUCLEOTIDE SEQUENCE [LARGE SCALE GENOMIC DNA]</scope>
    <source>
        <strain evidence="2 3">X1</strain>
    </source>
</reference>
<evidence type="ECO:0000313" key="3">
    <source>
        <dbReference type="Proteomes" id="UP000075238"/>
    </source>
</evidence>
<dbReference type="AlphaFoldDB" id="A0A142JG33"/>
<sequence length="179" mass="19216">MPRNVEIKARIDSVEALLPRAAALADHGPEYIRQDDTFFRCANGRLKLREFAPDRGELIFYARADEAGPKESFYILSPTPSPGTLRAALAAAHGEGGRVRKLRTLYLAGRTRVHLDRVEALGDFLELEVVLADAESVADGVAEAHALLARLGVPASALIEGAYVDLLRAAQATRAGTGA</sequence>
<dbReference type="SMART" id="SM01118">
    <property type="entry name" value="CYTH"/>
    <property type="match status" value="1"/>
</dbReference>
<dbReference type="KEGG" id="cnan:A2G96_04425"/>
<dbReference type="PROSITE" id="PS51707">
    <property type="entry name" value="CYTH"/>
    <property type="match status" value="1"/>
</dbReference>
<dbReference type="CDD" id="cd07890">
    <property type="entry name" value="CYTH-like_AC_IV-like"/>
    <property type="match status" value="1"/>
</dbReference>
<dbReference type="Pfam" id="PF01928">
    <property type="entry name" value="CYTH"/>
    <property type="match status" value="1"/>
</dbReference>
<dbReference type="Gene3D" id="2.40.320.10">
    <property type="entry name" value="Hypothetical Protein Pfu-838710-001"/>
    <property type="match status" value="1"/>
</dbReference>
<dbReference type="RefSeq" id="WP_062797118.1">
    <property type="nucleotide sequence ID" value="NZ_CP014844.1"/>
</dbReference>
<dbReference type="SUPFAM" id="SSF55154">
    <property type="entry name" value="CYTH-like phosphatases"/>
    <property type="match status" value="1"/>
</dbReference>
<dbReference type="Proteomes" id="UP000075238">
    <property type="component" value="Chromosome 1"/>
</dbReference>
<dbReference type="InterPro" id="IPR033469">
    <property type="entry name" value="CYTH-like_dom_sf"/>
</dbReference>
<dbReference type="InterPro" id="IPR023577">
    <property type="entry name" value="CYTH_domain"/>
</dbReference>
<dbReference type="PANTHER" id="PTHR21028">
    <property type="entry name" value="SI:CH211-156B7.4"/>
    <property type="match status" value="1"/>
</dbReference>
<evidence type="ECO:0000313" key="2">
    <source>
        <dbReference type="EMBL" id="AMR77045.1"/>
    </source>
</evidence>
<dbReference type="PANTHER" id="PTHR21028:SF2">
    <property type="entry name" value="CYTH DOMAIN-CONTAINING PROTEIN"/>
    <property type="match status" value="1"/>
</dbReference>
<accession>A0A142JG33</accession>
<dbReference type="EMBL" id="CP014844">
    <property type="protein sequence ID" value="AMR77045.1"/>
    <property type="molecule type" value="Genomic_DNA"/>
</dbReference>
<dbReference type="STRING" id="1796606.A2G96_04425"/>
<feature type="domain" description="CYTH" evidence="1">
    <location>
        <begin position="2"/>
        <end position="169"/>
    </location>
</feature>
<name>A0A142JG33_9BURK</name>
<protein>
    <submittedName>
        <fullName evidence="2">Adenylate cyclase</fullName>
    </submittedName>
</protein>
<proteinExistence type="predicted"/>
<keyword evidence="3" id="KW-1185">Reference proteome</keyword>
<gene>
    <name evidence="2" type="ORF">A2G96_04425</name>
</gene>
<evidence type="ECO:0000259" key="1">
    <source>
        <dbReference type="PROSITE" id="PS51707"/>
    </source>
</evidence>